<dbReference type="EMBL" id="JACEIK010012952">
    <property type="protein sequence ID" value="MCE3216288.1"/>
    <property type="molecule type" value="Genomic_DNA"/>
</dbReference>
<comment type="caution">
    <text evidence="1">The sequence shown here is derived from an EMBL/GenBank/DDBJ whole genome shotgun (WGS) entry which is preliminary data.</text>
</comment>
<evidence type="ECO:0000313" key="2">
    <source>
        <dbReference type="Proteomes" id="UP000823775"/>
    </source>
</evidence>
<feature type="non-terminal residue" evidence="1">
    <location>
        <position position="1"/>
    </location>
</feature>
<protein>
    <submittedName>
        <fullName evidence="1">Uncharacterized protein</fullName>
    </submittedName>
</protein>
<gene>
    <name evidence="1" type="ORF">HAX54_005896</name>
</gene>
<keyword evidence="2" id="KW-1185">Reference proteome</keyword>
<proteinExistence type="predicted"/>
<accession>A0ABS8WW68</accession>
<organism evidence="1 2">
    <name type="scientific">Datura stramonium</name>
    <name type="common">Jimsonweed</name>
    <name type="synonym">Common thornapple</name>
    <dbReference type="NCBI Taxonomy" id="4076"/>
    <lineage>
        <taxon>Eukaryota</taxon>
        <taxon>Viridiplantae</taxon>
        <taxon>Streptophyta</taxon>
        <taxon>Embryophyta</taxon>
        <taxon>Tracheophyta</taxon>
        <taxon>Spermatophyta</taxon>
        <taxon>Magnoliopsida</taxon>
        <taxon>eudicotyledons</taxon>
        <taxon>Gunneridae</taxon>
        <taxon>Pentapetalae</taxon>
        <taxon>asterids</taxon>
        <taxon>lamiids</taxon>
        <taxon>Solanales</taxon>
        <taxon>Solanaceae</taxon>
        <taxon>Solanoideae</taxon>
        <taxon>Datureae</taxon>
        <taxon>Datura</taxon>
    </lineage>
</organism>
<sequence>LISRTLIVELAFMGHNTKVSSAVHATYPVTDRILLPEAIIGTDIPLTLAPAPVAVVVDIGPDSDSPDADHGKMYLRFFITFVFL</sequence>
<reference evidence="1 2" key="1">
    <citation type="journal article" date="2021" name="BMC Genomics">
        <title>Datura genome reveals duplications of psychoactive alkaloid biosynthetic genes and high mutation rate following tissue culture.</title>
        <authorList>
            <person name="Rajewski A."/>
            <person name="Carter-House D."/>
            <person name="Stajich J."/>
            <person name="Litt A."/>
        </authorList>
    </citation>
    <scope>NUCLEOTIDE SEQUENCE [LARGE SCALE GENOMIC DNA]</scope>
    <source>
        <strain evidence="1">AR-01</strain>
    </source>
</reference>
<name>A0ABS8WW68_DATST</name>
<evidence type="ECO:0000313" key="1">
    <source>
        <dbReference type="EMBL" id="MCE3216288.1"/>
    </source>
</evidence>
<dbReference type="Proteomes" id="UP000823775">
    <property type="component" value="Unassembled WGS sequence"/>
</dbReference>